<dbReference type="GO" id="GO:0016020">
    <property type="term" value="C:membrane"/>
    <property type="evidence" value="ECO:0007669"/>
    <property type="project" value="GOC"/>
</dbReference>
<keyword evidence="3 17" id="KW-0963">Cytoplasm</keyword>
<dbReference type="STRING" id="686624.SAMN04488242_1511"/>
<dbReference type="GO" id="GO:0003977">
    <property type="term" value="F:UDP-N-acetylglucosamine diphosphorylase activity"/>
    <property type="evidence" value="ECO:0007669"/>
    <property type="project" value="UniProtKB-UniRule"/>
</dbReference>
<dbReference type="InterPro" id="IPR050065">
    <property type="entry name" value="GlmU-like"/>
</dbReference>
<comment type="subcellular location">
    <subcellularLocation>
        <location evidence="17">Cytoplasm</location>
    </subcellularLocation>
</comment>
<evidence type="ECO:0000256" key="10">
    <source>
        <dbReference type="ARBA" id="ARBA00022984"/>
    </source>
</evidence>
<dbReference type="OrthoDB" id="9775031at2"/>
<feature type="binding site" evidence="17">
    <location>
        <begin position="13"/>
        <end position="16"/>
    </location>
    <ligand>
        <name>UDP-N-acetyl-alpha-D-glucosamine</name>
        <dbReference type="ChEBI" id="CHEBI:57705"/>
    </ligand>
</feature>
<gene>
    <name evidence="17" type="primary">glmU</name>
    <name evidence="19" type="ORF">SAMN04488242_1511</name>
</gene>
<keyword evidence="6 17" id="KW-0479">Metal-binding</keyword>
<feature type="binding site" evidence="17">
    <location>
        <position position="411"/>
    </location>
    <ligand>
        <name>acetyl-CoA</name>
        <dbReference type="ChEBI" id="CHEBI:57288"/>
    </ligand>
</feature>
<evidence type="ECO:0000256" key="1">
    <source>
        <dbReference type="ARBA" id="ARBA00005166"/>
    </source>
</evidence>
<dbReference type="SUPFAM" id="SSF51161">
    <property type="entry name" value="Trimeric LpxA-like enzymes"/>
    <property type="match status" value="1"/>
</dbReference>
<keyword evidence="9 17" id="KW-0133">Cell shape</keyword>
<feature type="region of interest" description="N-acetyltransferase" evidence="17">
    <location>
        <begin position="258"/>
        <end position="486"/>
    </location>
</feature>
<evidence type="ECO:0000256" key="17">
    <source>
        <dbReference type="HAMAP-Rule" id="MF_01631"/>
    </source>
</evidence>
<feature type="region of interest" description="Linker" evidence="17">
    <location>
        <begin position="237"/>
        <end position="257"/>
    </location>
</feature>
<feature type="binding site" evidence="17">
    <location>
        <position position="234"/>
    </location>
    <ligand>
        <name>Mg(2+)</name>
        <dbReference type="ChEBI" id="CHEBI:18420"/>
    </ligand>
</feature>
<feature type="binding site" evidence="17">
    <location>
        <position position="386"/>
    </location>
    <ligand>
        <name>acetyl-CoA</name>
        <dbReference type="ChEBI" id="CHEBI:57288"/>
    </ligand>
</feature>
<dbReference type="InterPro" id="IPR038009">
    <property type="entry name" value="GlmU_C_LbH"/>
</dbReference>
<dbReference type="CDD" id="cd02540">
    <property type="entry name" value="GT2_GlmU_N_bac"/>
    <property type="match status" value="1"/>
</dbReference>
<dbReference type="UniPathway" id="UPA00973"/>
<keyword evidence="13 17" id="KW-0961">Cell wall biogenesis/degradation</keyword>
<comment type="similarity">
    <text evidence="17">In the C-terminal section; belongs to the transferase hexapeptide repeat family.</text>
</comment>
<feature type="region of interest" description="Pyrophosphorylase" evidence="17">
    <location>
        <begin position="1"/>
        <end position="236"/>
    </location>
</feature>
<dbReference type="Gene3D" id="3.90.550.10">
    <property type="entry name" value="Spore Coat Polysaccharide Biosynthesis Protein SpsA, Chain A"/>
    <property type="match status" value="1"/>
</dbReference>
<comment type="catalytic activity">
    <reaction evidence="15 17">
        <text>N-acetyl-alpha-D-glucosamine 1-phosphate + UTP + H(+) = UDP-N-acetyl-alpha-D-glucosamine + diphosphate</text>
        <dbReference type="Rhea" id="RHEA:13509"/>
        <dbReference type="ChEBI" id="CHEBI:15378"/>
        <dbReference type="ChEBI" id="CHEBI:33019"/>
        <dbReference type="ChEBI" id="CHEBI:46398"/>
        <dbReference type="ChEBI" id="CHEBI:57705"/>
        <dbReference type="ChEBI" id="CHEBI:57776"/>
        <dbReference type="EC" id="2.7.7.23"/>
    </reaction>
</comment>
<feature type="binding site" evidence="17">
    <location>
        <position position="110"/>
    </location>
    <ligand>
        <name>Mg(2+)</name>
        <dbReference type="ChEBI" id="CHEBI:18420"/>
    </ligand>
</feature>
<dbReference type="GO" id="GO:0019134">
    <property type="term" value="F:glucosamine-1-phosphate N-acetyltransferase activity"/>
    <property type="evidence" value="ECO:0007669"/>
    <property type="project" value="UniProtKB-UniRule"/>
</dbReference>
<feature type="binding site" evidence="17">
    <location>
        <position position="446"/>
    </location>
    <ligand>
        <name>acetyl-CoA</name>
        <dbReference type="ChEBI" id="CHEBI:57288"/>
    </ligand>
</feature>
<dbReference type="GO" id="GO:0005737">
    <property type="term" value="C:cytoplasm"/>
    <property type="evidence" value="ECO:0007669"/>
    <property type="project" value="UniProtKB-SubCell"/>
</dbReference>
<proteinExistence type="inferred from homology"/>
<evidence type="ECO:0000256" key="8">
    <source>
        <dbReference type="ARBA" id="ARBA00022842"/>
    </source>
</evidence>
<keyword evidence="7 17" id="KW-0677">Repeat</keyword>
<feature type="binding site" evidence="17">
    <location>
        <position position="161"/>
    </location>
    <ligand>
        <name>UDP-N-acetyl-alpha-D-glucosamine</name>
        <dbReference type="ChEBI" id="CHEBI:57705"/>
    </ligand>
</feature>
<evidence type="ECO:0000256" key="16">
    <source>
        <dbReference type="ARBA" id="ARBA00049628"/>
    </source>
</evidence>
<dbReference type="SUPFAM" id="SSF53448">
    <property type="entry name" value="Nucleotide-diphospho-sugar transferases"/>
    <property type="match status" value="1"/>
</dbReference>
<protein>
    <recommendedName>
        <fullName evidence="17">Bifunctional protein GlmU</fullName>
    </recommendedName>
    <domain>
        <recommendedName>
            <fullName evidence="17">UDP-N-acetylglucosamine pyrophosphorylase</fullName>
            <ecNumber evidence="17">2.7.7.23</ecNumber>
        </recommendedName>
        <alternativeName>
            <fullName evidence="17">N-acetylglucosamine-1-phosphate uridyltransferase</fullName>
        </alternativeName>
    </domain>
    <domain>
        <recommendedName>
            <fullName evidence="17">Glucosamine-1-phosphate N-acetyltransferase</fullName>
            <ecNumber evidence="17">2.3.1.157</ecNumber>
        </recommendedName>
    </domain>
</protein>
<evidence type="ECO:0000256" key="4">
    <source>
        <dbReference type="ARBA" id="ARBA00022679"/>
    </source>
</evidence>
<dbReference type="CDD" id="cd03353">
    <property type="entry name" value="LbH_GlmU_C"/>
    <property type="match status" value="1"/>
</dbReference>
<dbReference type="InterPro" id="IPR029044">
    <property type="entry name" value="Nucleotide-diphossugar_trans"/>
</dbReference>
<evidence type="ECO:0000256" key="5">
    <source>
        <dbReference type="ARBA" id="ARBA00022695"/>
    </source>
</evidence>
<comment type="subunit">
    <text evidence="17">Homotrimer.</text>
</comment>
<feature type="binding site" evidence="17">
    <location>
        <position position="372"/>
    </location>
    <ligand>
        <name>UDP-N-acetyl-alpha-D-glucosamine</name>
        <dbReference type="ChEBI" id="CHEBI:57705"/>
    </ligand>
</feature>
<dbReference type="GO" id="GO:0009245">
    <property type="term" value="P:lipid A biosynthetic process"/>
    <property type="evidence" value="ECO:0007669"/>
    <property type="project" value="UniProtKB-UniRule"/>
</dbReference>
<keyword evidence="8 17" id="KW-0460">Magnesium</keyword>
<dbReference type="RefSeq" id="WP_093250545.1">
    <property type="nucleotide sequence ID" value="NZ_FNGP01000002.1"/>
</dbReference>
<dbReference type="EMBL" id="FNGP01000002">
    <property type="protein sequence ID" value="SDL41934.1"/>
    <property type="molecule type" value="Genomic_DNA"/>
</dbReference>
<evidence type="ECO:0000256" key="15">
    <source>
        <dbReference type="ARBA" id="ARBA00048493"/>
    </source>
</evidence>
<comment type="cofactor">
    <cofactor evidence="17">
        <name>Mg(2+)</name>
        <dbReference type="ChEBI" id="CHEBI:18420"/>
    </cofactor>
    <text evidence="17">Binds 1 Mg(2+) ion per subunit.</text>
</comment>
<evidence type="ECO:0000256" key="3">
    <source>
        <dbReference type="ARBA" id="ARBA00022490"/>
    </source>
</evidence>
<feature type="binding site" evidence="17">
    <location>
        <position position="357"/>
    </location>
    <ligand>
        <name>UDP-N-acetyl-alpha-D-glucosamine</name>
        <dbReference type="ChEBI" id="CHEBI:57705"/>
    </ligand>
</feature>
<feature type="binding site" evidence="17">
    <location>
        <position position="429"/>
    </location>
    <ligand>
        <name>acetyl-CoA</name>
        <dbReference type="ChEBI" id="CHEBI:57288"/>
    </ligand>
</feature>
<evidence type="ECO:0000256" key="9">
    <source>
        <dbReference type="ARBA" id="ARBA00022960"/>
    </source>
</evidence>
<keyword evidence="12 17" id="KW-0012">Acyltransferase</keyword>
<dbReference type="AlphaFoldDB" id="A0A1G9JXN7"/>
<evidence type="ECO:0000256" key="11">
    <source>
        <dbReference type="ARBA" id="ARBA00023268"/>
    </source>
</evidence>
<feature type="binding site" evidence="17">
    <location>
        <begin position="85"/>
        <end position="86"/>
    </location>
    <ligand>
        <name>UDP-N-acetyl-alpha-D-glucosamine</name>
        <dbReference type="ChEBI" id="CHEBI:57705"/>
    </ligand>
</feature>
<feature type="binding site" evidence="17">
    <location>
        <position position="176"/>
    </location>
    <ligand>
        <name>UDP-N-acetyl-alpha-D-glucosamine</name>
        <dbReference type="ChEBI" id="CHEBI:57705"/>
    </ligand>
</feature>
<dbReference type="EC" id="2.3.1.157" evidence="17"/>
<comment type="pathway">
    <text evidence="2 17">Nucleotide-sugar biosynthesis; UDP-N-acetyl-alpha-D-glucosamine biosynthesis; UDP-N-acetyl-alpha-D-glucosamine from N-acetyl-alpha-D-glucosamine 1-phosphate: step 1/1.</text>
</comment>
<dbReference type="NCBIfam" id="TIGR01173">
    <property type="entry name" value="glmU"/>
    <property type="match status" value="1"/>
</dbReference>
<dbReference type="GO" id="GO:0000287">
    <property type="term" value="F:magnesium ion binding"/>
    <property type="evidence" value="ECO:0007669"/>
    <property type="project" value="UniProtKB-UniRule"/>
</dbReference>
<keyword evidence="11 17" id="KW-0511">Multifunctional enzyme</keyword>
<evidence type="ECO:0000256" key="2">
    <source>
        <dbReference type="ARBA" id="ARBA00005208"/>
    </source>
</evidence>
<dbReference type="UniPathway" id="UPA00113">
    <property type="reaction ID" value="UER00532"/>
</dbReference>
<feature type="binding site" evidence="17">
    <location>
        <begin position="392"/>
        <end position="393"/>
    </location>
    <ligand>
        <name>acetyl-CoA</name>
        <dbReference type="ChEBI" id="CHEBI:57288"/>
    </ligand>
</feature>
<evidence type="ECO:0000256" key="7">
    <source>
        <dbReference type="ARBA" id="ARBA00022737"/>
    </source>
</evidence>
<accession>A0A1G9JXN7</accession>
<dbReference type="GO" id="GO:0006048">
    <property type="term" value="P:UDP-N-acetylglucosamine biosynthetic process"/>
    <property type="evidence" value="ECO:0007669"/>
    <property type="project" value="UniProtKB-UniPathway"/>
</dbReference>
<evidence type="ECO:0000313" key="20">
    <source>
        <dbReference type="Proteomes" id="UP000199475"/>
    </source>
</evidence>
<dbReference type="InterPro" id="IPR011004">
    <property type="entry name" value="Trimer_LpxA-like_sf"/>
</dbReference>
<feature type="binding site" evidence="17">
    <location>
        <position position="80"/>
    </location>
    <ligand>
        <name>UDP-N-acetyl-alpha-D-glucosamine</name>
        <dbReference type="ChEBI" id="CHEBI:57705"/>
    </ligand>
</feature>
<comment type="caution">
    <text evidence="17">Lacks conserved residue(s) required for the propagation of feature annotation.</text>
</comment>
<dbReference type="GO" id="GO:0000902">
    <property type="term" value="P:cell morphogenesis"/>
    <property type="evidence" value="ECO:0007669"/>
    <property type="project" value="UniProtKB-UniRule"/>
</dbReference>
<keyword evidence="5 17" id="KW-0548">Nucleotidyltransferase</keyword>
<evidence type="ECO:0000259" key="18">
    <source>
        <dbReference type="Pfam" id="PF00483"/>
    </source>
</evidence>
<comment type="function">
    <text evidence="16 17">Catalyzes the last two sequential reactions in the de novo biosynthetic pathway for UDP-N-acetylglucosamine (UDP-GlcNAc). The C-terminal domain catalyzes the transfer of acetyl group from acetyl coenzyme A to glucosamine-1-phosphate (GlcN-1-P) to produce N-acetylglucosamine-1-phosphate (GlcNAc-1-P), which is converted into UDP-GlcNAc by the transfer of uridine 5-monophosphate (from uridine 5-triphosphate), a reaction catalyzed by the N-terminal domain.</text>
</comment>
<dbReference type="Pfam" id="PF00483">
    <property type="entry name" value="NTP_transferase"/>
    <property type="match status" value="1"/>
</dbReference>
<keyword evidence="10 17" id="KW-0573">Peptidoglycan synthesis</keyword>
<feature type="binding site" evidence="17">
    <location>
        <position position="27"/>
    </location>
    <ligand>
        <name>UDP-N-acetyl-alpha-D-glucosamine</name>
        <dbReference type="ChEBI" id="CHEBI:57705"/>
    </ligand>
</feature>
<dbReference type="NCBIfam" id="NF010932">
    <property type="entry name" value="PRK14352.1"/>
    <property type="match status" value="1"/>
</dbReference>
<dbReference type="EC" id="2.7.7.23" evidence="17"/>
<dbReference type="PANTHER" id="PTHR43584">
    <property type="entry name" value="NUCLEOTIDYL TRANSFERASE"/>
    <property type="match status" value="1"/>
</dbReference>
<dbReference type="Gene3D" id="2.160.10.10">
    <property type="entry name" value="Hexapeptide repeat proteins"/>
    <property type="match status" value="1"/>
</dbReference>
<feature type="active site" description="Proton acceptor" evidence="17">
    <location>
        <position position="369"/>
    </location>
</feature>
<feature type="domain" description="Nucleotidyl transferase" evidence="18">
    <location>
        <begin position="10"/>
        <end position="229"/>
    </location>
</feature>
<evidence type="ECO:0000256" key="13">
    <source>
        <dbReference type="ARBA" id="ARBA00023316"/>
    </source>
</evidence>
<name>A0A1G9JXN7_9ACTN</name>
<dbReference type="InterPro" id="IPR005835">
    <property type="entry name" value="NTP_transferase_dom"/>
</dbReference>
<comment type="catalytic activity">
    <reaction evidence="14 17">
        <text>alpha-D-glucosamine 1-phosphate + acetyl-CoA = N-acetyl-alpha-D-glucosamine 1-phosphate + CoA + H(+)</text>
        <dbReference type="Rhea" id="RHEA:13725"/>
        <dbReference type="ChEBI" id="CHEBI:15378"/>
        <dbReference type="ChEBI" id="CHEBI:57287"/>
        <dbReference type="ChEBI" id="CHEBI:57288"/>
        <dbReference type="ChEBI" id="CHEBI:57776"/>
        <dbReference type="ChEBI" id="CHEBI:58516"/>
        <dbReference type="EC" id="2.3.1.157"/>
    </reaction>
</comment>
<organism evidence="19 20">
    <name type="scientific">Tessaracoccus oleiagri</name>
    <dbReference type="NCBI Taxonomy" id="686624"/>
    <lineage>
        <taxon>Bacteria</taxon>
        <taxon>Bacillati</taxon>
        <taxon>Actinomycetota</taxon>
        <taxon>Actinomycetes</taxon>
        <taxon>Propionibacteriales</taxon>
        <taxon>Propionibacteriaceae</taxon>
        <taxon>Tessaracoccus</taxon>
    </lineage>
</organism>
<dbReference type="GO" id="GO:0071555">
    <property type="term" value="P:cell wall organization"/>
    <property type="evidence" value="ECO:0007669"/>
    <property type="project" value="UniProtKB-KW"/>
</dbReference>
<dbReference type="HAMAP" id="MF_01631">
    <property type="entry name" value="GlmU"/>
    <property type="match status" value="1"/>
</dbReference>
<feature type="binding site" evidence="17">
    <location>
        <position position="383"/>
    </location>
    <ligand>
        <name>UDP-N-acetyl-alpha-D-glucosamine</name>
        <dbReference type="ChEBI" id="CHEBI:57705"/>
    </ligand>
</feature>
<evidence type="ECO:0000256" key="12">
    <source>
        <dbReference type="ARBA" id="ARBA00023315"/>
    </source>
</evidence>
<feature type="binding site" evidence="17">
    <location>
        <position position="234"/>
    </location>
    <ligand>
        <name>UDP-N-acetyl-alpha-D-glucosamine</name>
        <dbReference type="ChEBI" id="CHEBI:57705"/>
    </ligand>
</feature>
<dbReference type="Proteomes" id="UP000199475">
    <property type="component" value="Unassembled WGS sequence"/>
</dbReference>
<feature type="binding site" evidence="17">
    <location>
        <position position="147"/>
    </location>
    <ligand>
        <name>UDP-N-acetyl-alpha-D-glucosamine</name>
        <dbReference type="ChEBI" id="CHEBI:57705"/>
    </ligand>
</feature>
<evidence type="ECO:0000256" key="14">
    <source>
        <dbReference type="ARBA" id="ARBA00048247"/>
    </source>
</evidence>
<keyword evidence="4 17" id="KW-0808">Transferase</keyword>
<comment type="similarity">
    <text evidence="17">In the N-terminal section; belongs to the N-acetylglucosamine-1-phosphate uridyltransferase family.</text>
</comment>
<evidence type="ECO:0000256" key="6">
    <source>
        <dbReference type="ARBA" id="ARBA00022723"/>
    </source>
</evidence>
<comment type="pathway">
    <text evidence="1 17">Nucleotide-sugar biosynthesis; UDP-N-acetyl-alpha-D-glucosamine biosynthesis; N-acetyl-alpha-D-glucosamine 1-phosphate from alpha-D-glucosamine 6-phosphate (route II): step 2/2.</text>
</comment>
<comment type="pathway">
    <text evidence="17">Bacterial outer membrane biogenesis; LPS lipid A biosynthesis.</text>
</comment>
<dbReference type="GO" id="GO:0008360">
    <property type="term" value="P:regulation of cell shape"/>
    <property type="evidence" value="ECO:0007669"/>
    <property type="project" value="UniProtKB-KW"/>
</dbReference>
<reference evidence="19 20" key="1">
    <citation type="submission" date="2016-10" db="EMBL/GenBank/DDBJ databases">
        <authorList>
            <person name="de Groot N.N."/>
        </authorList>
    </citation>
    <scope>NUCLEOTIDE SEQUENCE [LARGE SCALE GENOMIC DNA]</scope>
    <source>
        <strain evidence="19 20">CGMCC 1.9159</strain>
    </source>
</reference>
<evidence type="ECO:0000313" key="19">
    <source>
        <dbReference type="EMBL" id="SDL41934.1"/>
    </source>
</evidence>
<feature type="binding site" evidence="17">
    <location>
        <position position="339"/>
    </location>
    <ligand>
        <name>UDP-N-acetyl-alpha-D-glucosamine</name>
        <dbReference type="ChEBI" id="CHEBI:57705"/>
    </ligand>
</feature>
<dbReference type="GO" id="GO:0009252">
    <property type="term" value="P:peptidoglycan biosynthetic process"/>
    <property type="evidence" value="ECO:0007669"/>
    <property type="project" value="UniProtKB-UniRule"/>
</dbReference>
<dbReference type="InterPro" id="IPR005882">
    <property type="entry name" value="Bifunctional_GlmU"/>
</dbReference>
<keyword evidence="20" id="KW-1185">Reference proteome</keyword>
<sequence length="486" mass="51367">MTDLAPVAAVVVLAAGGGTRMKSKKSKVLHEVAGKSMLSFAVSAAAALDPEHLVVVVGHQRDQVLDHLEKLDRTVTTAVQEEQRGTGHAVQCGLEGLENIEGDVVVTYADVPMLTGDTLRQLVAVHRSNSHSVTVMTANVEDPTGYGRILRDGDRVRGIVEHKDASEEQRTIREINSGIYVFDAATLRAGLAQLDTDNAQGELYLTDVLTHANGNGQKVGAHIIDDVWQTEGVNDRVQLARMNAEMNRRILDAWMMKGVTMIDPTSTWVDVDVDLAPDVVLHPGTILQGATTIGEGAEIGPSTTLMDVEVGPFAKVLRTHGSFAVIGEGANVGPFSYLRPGTELGADGKIGAFVETKNAVIAPTAKVPHLSYVGDAVIDEGANIGAGTIFANYDGEKKSTSHVGKDAFVGSNSVLVSPVDIGPGGFVAAGSTVTEDVPAGGLAVARGRQHNSEGWIADRRPGSKWDLAAREHDGSIHPKVAESREK</sequence>
<dbReference type="PANTHER" id="PTHR43584:SF3">
    <property type="entry name" value="BIFUNCTIONAL PROTEIN GLMU"/>
    <property type="match status" value="1"/>
</dbReference>